<name>A0ABD2J5V2_9BILA</name>
<evidence type="ECO:0000256" key="1">
    <source>
        <dbReference type="SAM" id="Phobius"/>
    </source>
</evidence>
<feature type="signal peptide" evidence="2">
    <location>
        <begin position="1"/>
        <end position="20"/>
    </location>
</feature>
<evidence type="ECO:0000313" key="4">
    <source>
        <dbReference type="Proteomes" id="UP001620626"/>
    </source>
</evidence>
<protein>
    <recommendedName>
        <fullName evidence="5">Secreted protein</fullName>
    </recommendedName>
</protein>
<evidence type="ECO:0000313" key="3">
    <source>
        <dbReference type="EMBL" id="KAL3085815.1"/>
    </source>
</evidence>
<dbReference type="EMBL" id="JBICBT010001054">
    <property type="protein sequence ID" value="KAL3085815.1"/>
    <property type="molecule type" value="Genomic_DNA"/>
</dbReference>
<keyword evidence="4" id="KW-1185">Reference proteome</keyword>
<dbReference type="AlphaFoldDB" id="A0ABD2J5V2"/>
<evidence type="ECO:0000256" key="2">
    <source>
        <dbReference type="SAM" id="SignalP"/>
    </source>
</evidence>
<organism evidence="3 4">
    <name type="scientific">Heterodera trifolii</name>
    <dbReference type="NCBI Taxonomy" id="157864"/>
    <lineage>
        <taxon>Eukaryota</taxon>
        <taxon>Metazoa</taxon>
        <taxon>Ecdysozoa</taxon>
        <taxon>Nematoda</taxon>
        <taxon>Chromadorea</taxon>
        <taxon>Rhabditida</taxon>
        <taxon>Tylenchina</taxon>
        <taxon>Tylenchomorpha</taxon>
        <taxon>Tylenchoidea</taxon>
        <taxon>Heteroderidae</taxon>
        <taxon>Heteroderinae</taxon>
        <taxon>Heterodera</taxon>
    </lineage>
</organism>
<sequence length="154" mass="17624">MLITNSISYARLFLIMFVWAQIGIECGLIQSLSAHSKGKRENSFATEIKQSEISEKILKKLKKQCAKVKKMNKCAKSKFKHNGTKYTCAWDYVRTSPRGGIGCCYPSVESCESLRSMGFWAKIMQPVPILERSDTVVWPERFWSSTPRQLSFRA</sequence>
<keyword evidence="2" id="KW-0732">Signal</keyword>
<feature type="transmembrane region" description="Helical" evidence="1">
    <location>
        <begin position="12"/>
        <end position="32"/>
    </location>
</feature>
<keyword evidence="1" id="KW-0812">Transmembrane</keyword>
<accession>A0ABD2J5V2</accession>
<comment type="caution">
    <text evidence="3">The sequence shown here is derived from an EMBL/GenBank/DDBJ whole genome shotgun (WGS) entry which is preliminary data.</text>
</comment>
<proteinExistence type="predicted"/>
<reference evidence="3 4" key="1">
    <citation type="submission" date="2024-10" db="EMBL/GenBank/DDBJ databases">
        <authorList>
            <person name="Kim D."/>
        </authorList>
    </citation>
    <scope>NUCLEOTIDE SEQUENCE [LARGE SCALE GENOMIC DNA]</scope>
    <source>
        <strain evidence="3">BH-2024</strain>
    </source>
</reference>
<keyword evidence="1" id="KW-0472">Membrane</keyword>
<feature type="chain" id="PRO_5044872654" description="Secreted protein" evidence="2">
    <location>
        <begin position="21"/>
        <end position="154"/>
    </location>
</feature>
<gene>
    <name evidence="3" type="ORF">niasHT_034223</name>
</gene>
<dbReference type="Proteomes" id="UP001620626">
    <property type="component" value="Unassembled WGS sequence"/>
</dbReference>
<keyword evidence="1" id="KW-1133">Transmembrane helix</keyword>
<evidence type="ECO:0008006" key="5">
    <source>
        <dbReference type="Google" id="ProtNLM"/>
    </source>
</evidence>